<feature type="compositionally biased region" description="Basic and acidic residues" evidence="1">
    <location>
        <begin position="1939"/>
        <end position="1955"/>
    </location>
</feature>
<evidence type="ECO:0000313" key="3">
    <source>
        <dbReference type="Proteomes" id="UP000419144"/>
    </source>
</evidence>
<feature type="region of interest" description="Disordered" evidence="1">
    <location>
        <begin position="441"/>
        <end position="470"/>
    </location>
</feature>
<feature type="compositionally biased region" description="Basic and acidic residues" evidence="1">
    <location>
        <begin position="1199"/>
        <end position="1208"/>
    </location>
</feature>
<dbReference type="VEuPathDB" id="TriTrypDB:LtaPh_1403500"/>
<feature type="compositionally biased region" description="Basic and acidic residues" evidence="1">
    <location>
        <begin position="358"/>
        <end position="386"/>
    </location>
</feature>
<feature type="region of interest" description="Disordered" evidence="1">
    <location>
        <begin position="876"/>
        <end position="947"/>
    </location>
</feature>
<feature type="region of interest" description="Disordered" evidence="1">
    <location>
        <begin position="1732"/>
        <end position="1837"/>
    </location>
</feature>
<name>A0A640KHU1_LEITA</name>
<organism evidence="2 3">
    <name type="scientific">Leishmania tarentolae</name>
    <name type="common">Sauroleishmania tarentolae</name>
    <dbReference type="NCBI Taxonomy" id="5689"/>
    <lineage>
        <taxon>Eukaryota</taxon>
        <taxon>Discoba</taxon>
        <taxon>Euglenozoa</taxon>
        <taxon>Kinetoplastea</taxon>
        <taxon>Metakinetoplastina</taxon>
        <taxon>Trypanosomatida</taxon>
        <taxon>Trypanosomatidae</taxon>
        <taxon>Leishmaniinae</taxon>
        <taxon>Leishmania</taxon>
        <taxon>lizard Leishmania</taxon>
    </lineage>
</organism>
<feature type="region of interest" description="Disordered" evidence="1">
    <location>
        <begin position="1577"/>
        <end position="1653"/>
    </location>
</feature>
<proteinExistence type="predicted"/>
<feature type="region of interest" description="Disordered" evidence="1">
    <location>
        <begin position="1426"/>
        <end position="1479"/>
    </location>
</feature>
<feature type="compositionally biased region" description="Basic and acidic residues" evidence="1">
    <location>
        <begin position="753"/>
        <end position="766"/>
    </location>
</feature>
<dbReference type="OrthoDB" id="267126at2759"/>
<feature type="compositionally biased region" description="Polar residues" evidence="1">
    <location>
        <begin position="1624"/>
        <end position="1639"/>
    </location>
</feature>
<accession>A0A640KHU1</accession>
<feature type="region of interest" description="Disordered" evidence="1">
    <location>
        <begin position="1149"/>
        <end position="1208"/>
    </location>
</feature>
<dbReference type="GO" id="GO:0030140">
    <property type="term" value="C:trans-Golgi network transport vesicle"/>
    <property type="evidence" value="ECO:0007669"/>
    <property type="project" value="TreeGrafter"/>
</dbReference>
<feature type="region of interest" description="Disordered" evidence="1">
    <location>
        <begin position="649"/>
        <end position="719"/>
    </location>
</feature>
<feature type="region of interest" description="Disordered" evidence="1">
    <location>
        <begin position="1"/>
        <end position="22"/>
    </location>
</feature>
<feature type="compositionally biased region" description="Basic and acidic residues" evidence="1">
    <location>
        <begin position="1609"/>
        <end position="1619"/>
    </location>
</feature>
<feature type="compositionally biased region" description="Polar residues" evidence="1">
    <location>
        <begin position="600"/>
        <end position="613"/>
    </location>
</feature>
<feature type="region of interest" description="Disordered" evidence="1">
    <location>
        <begin position="789"/>
        <end position="850"/>
    </location>
</feature>
<feature type="compositionally biased region" description="Pro residues" evidence="1">
    <location>
        <begin position="818"/>
        <end position="827"/>
    </location>
</feature>
<keyword evidence="3" id="KW-1185">Reference proteome</keyword>
<feature type="region of interest" description="Disordered" evidence="1">
    <location>
        <begin position="1108"/>
        <end position="1137"/>
    </location>
</feature>
<feature type="compositionally biased region" description="Low complexity" evidence="1">
    <location>
        <begin position="666"/>
        <end position="677"/>
    </location>
</feature>
<reference evidence="2" key="1">
    <citation type="submission" date="2019-11" db="EMBL/GenBank/DDBJ databases">
        <title>Leishmania tarentolae CDS.</title>
        <authorList>
            <person name="Goto Y."/>
            <person name="Yamagishi J."/>
        </authorList>
    </citation>
    <scope>NUCLEOTIDE SEQUENCE [LARGE SCALE GENOMIC DNA]</scope>
    <source>
        <strain evidence="2">Parrot Tar II</strain>
    </source>
</reference>
<dbReference type="GO" id="GO:0005768">
    <property type="term" value="C:endosome"/>
    <property type="evidence" value="ECO:0007669"/>
    <property type="project" value="TreeGrafter"/>
</dbReference>
<comment type="caution">
    <text evidence="2">The sequence shown here is derived from an EMBL/GenBank/DDBJ whole genome shotgun (WGS) entry which is preliminary data.</text>
</comment>
<protein>
    <submittedName>
        <fullName evidence="2">Uncharacterized protein</fullName>
    </submittedName>
</protein>
<feature type="compositionally biased region" description="Polar residues" evidence="1">
    <location>
        <begin position="688"/>
        <end position="704"/>
    </location>
</feature>
<feature type="region of interest" description="Disordered" evidence="1">
    <location>
        <begin position="351"/>
        <end position="412"/>
    </location>
</feature>
<feature type="compositionally biased region" description="Low complexity" evidence="1">
    <location>
        <begin position="899"/>
        <end position="912"/>
    </location>
</feature>
<feature type="compositionally biased region" description="Basic and acidic residues" evidence="1">
    <location>
        <begin position="791"/>
        <end position="810"/>
    </location>
</feature>
<dbReference type="Proteomes" id="UP000419144">
    <property type="component" value="Unassembled WGS sequence"/>
</dbReference>
<feature type="region of interest" description="Disordered" evidence="1">
    <location>
        <begin position="1540"/>
        <end position="1564"/>
    </location>
</feature>
<feature type="compositionally biased region" description="Low complexity" evidence="1">
    <location>
        <begin position="732"/>
        <end position="747"/>
    </location>
</feature>
<feature type="compositionally biased region" description="Low complexity" evidence="1">
    <location>
        <begin position="396"/>
        <end position="407"/>
    </location>
</feature>
<feature type="region of interest" description="Disordered" evidence="1">
    <location>
        <begin position="558"/>
        <end position="637"/>
    </location>
</feature>
<feature type="region of interest" description="Disordered" evidence="1">
    <location>
        <begin position="732"/>
        <end position="772"/>
    </location>
</feature>
<dbReference type="PANTHER" id="PTHR23211">
    <property type="entry name" value="TRANS-GOLGI NETWORK INTEGRAL MEMBRANE PROTEIN TGN38"/>
    <property type="match status" value="1"/>
</dbReference>
<sequence>MPIASRTEASSGADVAPPLRLETASGADVPIASRTEASSGADVAPPLRLETASGADVPIASRTEASSGADVAPPLRLETASGADVPIASRTEASSGADVAPPLRLETASGADVPIASRTEASSGADVAPPLRLETASDTDALAQGRRDAEDSPASGNLGVSAVVSADASKPSKGLATNDGRESCFGFVQHGSVDGESAAVSQDAHIDVQATLSSFPSSPQQPEQVSGESVSMELATSTGISSGGSPCGLILTGRGYGNNEEGVNGGQCLATHLWSRRQRGQAVQRLRDLQRRERHHRQSVVKREVEGRYAIRLCEASDAADVGPEWLRDADKDTFTATSFTLSSCPSGFVEQLPQRVEGGRRREATESRGSDRLADEGTAADRGRYEMPSNRSGHTPPSSTSSVSVTGDAEQPRAFKRACTVDFESQAPLSYPAVAEGAAAEDTAVAETHDSPAVREVDKVSGTPAPEGTISRVGVDRTQQRESDYAATIDSVAKSTVAASEDALSPFSDKSPPSHLKSAFNCSGEAAVDTLVDEMMHEVVVTPQRDGGVCNTHMADAAMPHPPPQPLSRLEGQCPPPSDLWTLDKGESEGDGGEENTEAMMTSEGQKRSGGNNEYEGRKHVSDDSSSAGHSIASGTNVFPADATATAAGNVVQPTSPSRGDERISSSITSTSSSSSEFTVKGIAAQAQLSPSESADENSTGMQRTADDGENADASAATAFKWARASSAAATEMGHAQARADAATQANVEGRGGGDDGAGHSRNTADDEDNHVGRHAYSAGAAMSLGAPVFREKRATVDERTSKDDDEPRPSYVTPQPTAPSPPPYATAPENTDVPMPTSGAATAMTTGPTATTTTMPLCIDHDTQPSTALRCPAPAFATANNHPDEEQPRPRQNARTSSSSGASSESFFYSLPGHGAAHSVSRNENSEEPLQHQPSTTGEIASPVSRRPKAVLAPHALHQRPWEQRHSDRDTEHMTTDAAFLREAWHSGLSSDIGGGIHPDDAAHHPTVVTAAPQQRAISWTIPLDWAESVDATDCQRPLGGHTTPDASIVSSSAAAHSDACAPAEKLDRHQKSHGGALRRRLPPHLRSGRPWAHLLTRGLRTAFFSTSSSSSSTDGRGEAGAQATKNTMGPGEAACAHAEAQVTFTAAPSAVPRRSGPWYATPARDTKAHHATPVALAKAALGKSHRSLHSGPAARNAEKASKVEEWARTVAGTPSVEVLRDPALSCATAARSTGPTTAMYATPGTRWPAGLAVSPPSVRTRTLPPPPRSAAFVAPMTSLLTRTASAPAYSGAEAARNTSERLLQLRRQRQLEGLTYVQLYEKGRSFRLKASAKVWRPSPAARIMTESGRRACHVIPTSTRGGVCGRGAASQRSAVVWRLTGAPRPRSTEEARAVRQQEQLQLPQTSMSHEGVAARSLLAADVRDGRKPTASSRTLTDAAPQAEYAVDSRCSRTVPRAPSTSSLSPPPPPSTAATVPCSAAPTALSMKDVAEEGVGDGDKICNPLNAYDREASGAHTSEVGHGMAQLVRGGLSATAVAATGEKGATHDRDKTAQGKENNAEGLLETKSGADSYGALHVSASTSPPLQPPLPSPSELWPPQAVVSEEGDAHGVGRVEPHTGSGDATQLPSRRSSTESLRGSPAGTGGTERGHGLAVAAVDTVEISSAAPNRLSMLAPETTVNPHSSIDAALQGQDVGTHASPTRTPMDDEGLSPDTDAVLFSIVPAPPVVSEAHTGHGASSVSPATAVPTPLTNSVPSGIPKTTDTGGQSGALSTHQLAHPHVTDEAPAPVLQPSQLTSQPSPSTAESPTGRVSATDGSNRVIPPPPEQQQQRRREVLKQRIAQLEVTLMLQQQQRHQTDPSFFRVHDSNAAAPVDFCEAAMNGSEDLPHSTGGGDVELQGPNMRSSLPRGWGRNIDGPGGPGAVSVSERGQGVSRQAQRDELPAVQTPDHHLPASESAIHWSDPSGLSIGGTAAPSAASLAPSAGCIATSGDIEGLRASRRRGLHGAAAPTASHSGHVNRSGLVVSSLSPEAISAGTTLDSGIASYTRLAHRRYGSAATSAVVTPADPRYSHATTSFLISADWRYQRIYVDSRYSPETAAHRVSRGADAVSGAPQDLVHRESERAAPAAVKQCAFSATHRDADVFVCRPFH</sequence>
<feature type="compositionally biased region" description="Basic and acidic residues" evidence="1">
    <location>
        <begin position="448"/>
        <end position="460"/>
    </location>
</feature>
<feature type="compositionally biased region" description="Polar residues" evidence="1">
    <location>
        <begin position="1807"/>
        <end position="1820"/>
    </location>
</feature>
<dbReference type="PANTHER" id="PTHR23211:SF0">
    <property type="entry name" value="TRANS-GOLGI NETWORK INTEGRAL MEMBRANE PROTEIN 2"/>
    <property type="match status" value="1"/>
</dbReference>
<evidence type="ECO:0000256" key="1">
    <source>
        <dbReference type="SAM" id="MobiDB-lite"/>
    </source>
</evidence>
<gene>
    <name evidence="2" type="ORF">LtaPh_1403500</name>
</gene>
<feature type="compositionally biased region" description="Polar residues" evidence="1">
    <location>
        <begin position="625"/>
        <end position="637"/>
    </location>
</feature>
<dbReference type="GO" id="GO:0005802">
    <property type="term" value="C:trans-Golgi network"/>
    <property type="evidence" value="ECO:0007669"/>
    <property type="project" value="TreeGrafter"/>
</dbReference>
<feature type="region of interest" description="Disordered" evidence="1">
    <location>
        <begin position="1913"/>
        <end position="1965"/>
    </location>
</feature>
<evidence type="ECO:0000313" key="2">
    <source>
        <dbReference type="EMBL" id="GET87059.1"/>
    </source>
</evidence>
<feature type="compositionally biased region" description="Polar residues" evidence="1">
    <location>
        <begin position="1752"/>
        <end position="1778"/>
    </location>
</feature>
<dbReference type="EMBL" id="BLBS01000018">
    <property type="protein sequence ID" value="GET87059.1"/>
    <property type="molecule type" value="Genomic_DNA"/>
</dbReference>
<feature type="compositionally biased region" description="Basic and acidic residues" evidence="1">
    <location>
        <begin position="1546"/>
        <end position="1556"/>
    </location>
</feature>
<feature type="compositionally biased region" description="Low complexity" evidence="1">
    <location>
        <begin position="1793"/>
        <end position="1806"/>
    </location>
</feature>
<feature type="compositionally biased region" description="Low complexity" evidence="1">
    <location>
        <begin position="836"/>
        <end position="850"/>
    </location>
</feature>